<dbReference type="Pfam" id="PF13772">
    <property type="entry name" value="AIG2_2"/>
    <property type="match status" value="1"/>
</dbReference>
<keyword evidence="6" id="KW-1185">Reference proteome</keyword>
<evidence type="ECO:0000256" key="3">
    <source>
        <dbReference type="PIRSR" id="PIRSR617939-1"/>
    </source>
</evidence>
<dbReference type="InterPro" id="IPR036568">
    <property type="entry name" value="GGCT-like_sf"/>
</dbReference>
<dbReference type="AlphaFoldDB" id="A0A1X7VDJ4"/>
<gene>
    <name evidence="5" type="primary">100640069</name>
</gene>
<organism evidence="5">
    <name type="scientific">Amphimedon queenslandica</name>
    <name type="common">Sponge</name>
    <dbReference type="NCBI Taxonomy" id="400682"/>
    <lineage>
        <taxon>Eukaryota</taxon>
        <taxon>Metazoa</taxon>
        <taxon>Porifera</taxon>
        <taxon>Demospongiae</taxon>
        <taxon>Heteroscleromorpha</taxon>
        <taxon>Haplosclerida</taxon>
        <taxon>Niphatidae</taxon>
        <taxon>Amphimedon</taxon>
    </lineage>
</organism>
<dbReference type="PANTHER" id="PTHR12935">
    <property type="entry name" value="GAMMA-GLUTAMYLCYCLOTRANSFERASE"/>
    <property type="match status" value="1"/>
</dbReference>
<sequence>MEDSLLYFGFGSNLKCRRLQINCPSAQFLCKAELKDYKLVFAGSSMFWKGGTATIRPSPGDRVWGAVWKLDPKDVPSLDMQEGIHLGIYNKMSVTVISDEGDSKNVITYARPQEVPVAAPSPQYLQVVLEGAGECGLPQQYIEELNKIEHNGYAGNVVLTEDYVL</sequence>
<feature type="binding site" evidence="4">
    <location>
        <begin position="7"/>
        <end position="12"/>
    </location>
    <ligand>
        <name>substrate</name>
    </ligand>
</feature>
<dbReference type="InterPro" id="IPR013024">
    <property type="entry name" value="GGCT-like"/>
</dbReference>
<dbReference type="InterPro" id="IPR017939">
    <property type="entry name" value="G-Glutamylcylcotransferase"/>
</dbReference>
<dbReference type="Proteomes" id="UP000007879">
    <property type="component" value="Unassembled WGS sequence"/>
</dbReference>
<evidence type="ECO:0000313" key="5">
    <source>
        <dbReference type="EnsemblMetazoa" id="Aqu2.1.38375_001"/>
    </source>
</evidence>
<proteinExistence type="predicted"/>
<dbReference type="eggNOG" id="KOG4059">
    <property type="taxonomic scope" value="Eukaryota"/>
</dbReference>
<name>A0A1X7VDJ4_AMPQE</name>
<dbReference type="Gene3D" id="3.10.490.10">
    <property type="entry name" value="Gamma-glutamyl cyclotransferase-like"/>
    <property type="match status" value="1"/>
</dbReference>
<reference evidence="6" key="1">
    <citation type="journal article" date="2010" name="Nature">
        <title>The Amphimedon queenslandica genome and the evolution of animal complexity.</title>
        <authorList>
            <person name="Srivastava M."/>
            <person name="Simakov O."/>
            <person name="Chapman J."/>
            <person name="Fahey B."/>
            <person name="Gauthier M.E."/>
            <person name="Mitros T."/>
            <person name="Richards G.S."/>
            <person name="Conaco C."/>
            <person name="Dacre M."/>
            <person name="Hellsten U."/>
            <person name="Larroux C."/>
            <person name="Putnam N.H."/>
            <person name="Stanke M."/>
            <person name="Adamska M."/>
            <person name="Darling A."/>
            <person name="Degnan S.M."/>
            <person name="Oakley T.H."/>
            <person name="Plachetzki D.C."/>
            <person name="Zhai Y."/>
            <person name="Adamski M."/>
            <person name="Calcino A."/>
            <person name="Cummins S.F."/>
            <person name="Goodstein D.M."/>
            <person name="Harris C."/>
            <person name="Jackson D.J."/>
            <person name="Leys S.P."/>
            <person name="Shu S."/>
            <person name="Woodcroft B.J."/>
            <person name="Vervoort M."/>
            <person name="Kosik K.S."/>
            <person name="Manning G."/>
            <person name="Degnan B.M."/>
            <person name="Rokhsar D.S."/>
        </authorList>
    </citation>
    <scope>NUCLEOTIDE SEQUENCE [LARGE SCALE GENOMIC DNA]</scope>
</reference>
<dbReference type="InParanoid" id="A0A1X7VDJ4"/>
<accession>A0A1X7VDJ4</accession>
<keyword evidence="2" id="KW-0456">Lyase</keyword>
<dbReference type="OrthoDB" id="2924818at2759"/>
<dbReference type="EC" id="4.3.2.9" evidence="1"/>
<evidence type="ECO:0000313" key="6">
    <source>
        <dbReference type="Proteomes" id="UP000007879"/>
    </source>
</evidence>
<reference evidence="5" key="2">
    <citation type="submission" date="2017-05" db="UniProtKB">
        <authorList>
            <consortium name="EnsemblMetazoa"/>
        </authorList>
    </citation>
    <scope>IDENTIFICATION</scope>
</reference>
<feature type="binding site" evidence="4">
    <location>
        <position position="124"/>
    </location>
    <ligand>
        <name>substrate</name>
    </ligand>
</feature>
<dbReference type="EnsemblMetazoa" id="XM_003384592.3">
    <property type="protein sequence ID" value="XP_003384640.1"/>
    <property type="gene ID" value="LOC100640069"/>
</dbReference>
<protein>
    <recommendedName>
        <fullName evidence="1">gamma-glutamylcyclotransferase</fullName>
        <ecNumber evidence="1">4.3.2.9</ecNumber>
    </recommendedName>
</protein>
<dbReference type="EnsemblMetazoa" id="Aqu2.1.38375_001">
    <property type="protein sequence ID" value="Aqu2.1.38375_001"/>
    <property type="gene ID" value="Aqu2.1.38375"/>
</dbReference>
<dbReference type="PANTHER" id="PTHR12935:SF0">
    <property type="entry name" value="GAMMA-GLUTAMYLCYCLOTRANSFERASE"/>
    <property type="match status" value="1"/>
</dbReference>
<dbReference type="GO" id="GO:0003839">
    <property type="term" value="F:gamma-glutamylcyclotransferase activity"/>
    <property type="evidence" value="ECO:0007669"/>
    <property type="project" value="UniProtKB-EC"/>
</dbReference>
<dbReference type="KEGG" id="aqu:100640069"/>
<evidence type="ECO:0000256" key="4">
    <source>
        <dbReference type="PIRSR" id="PIRSR617939-2"/>
    </source>
</evidence>
<evidence type="ECO:0000256" key="1">
    <source>
        <dbReference type="ARBA" id="ARBA00012346"/>
    </source>
</evidence>
<dbReference type="STRING" id="400682.A0A1X7VDJ4"/>
<feature type="active site" description="Proton acceptor" evidence="3">
    <location>
        <position position="82"/>
    </location>
</feature>
<dbReference type="CDD" id="cd06661">
    <property type="entry name" value="GGCT_like"/>
    <property type="match status" value="1"/>
</dbReference>
<dbReference type="SUPFAM" id="SSF110857">
    <property type="entry name" value="Gamma-glutamyl cyclotransferase-like"/>
    <property type="match status" value="1"/>
</dbReference>
<evidence type="ECO:0000256" key="2">
    <source>
        <dbReference type="ARBA" id="ARBA00023239"/>
    </source>
</evidence>
<dbReference type="OMA" id="YFHYPVE"/>